<gene>
    <name evidence="1" type="ordered locus">ECL_02071</name>
</gene>
<reference evidence="1 2" key="1">
    <citation type="journal article" date="2010" name="J. Bacteriol.">
        <title>Complete genome sequence of Enterobacter cloacae subsp. cloacae type strain ATCC 13047.</title>
        <authorList>
            <person name="Ren Y."/>
            <person name="Ren Y."/>
            <person name="Zhou Z."/>
            <person name="Guo X."/>
            <person name="Li Y."/>
            <person name="Feng L."/>
            <person name="Wang L."/>
        </authorList>
    </citation>
    <scope>NUCLEOTIDE SEQUENCE [LARGE SCALE GENOMIC DNA]</scope>
    <source>
        <strain evidence="2">ATCC 13047 / DSM 30054 / NBRC 13535 / NCTC 10005 / WDCM 00083 / NCDC 279-56</strain>
    </source>
</reference>
<dbReference type="PATRIC" id="fig|716541.4.peg.2268"/>
<protein>
    <submittedName>
        <fullName evidence="1">Uncharacterized protein</fullName>
    </submittedName>
</protein>
<dbReference type="Proteomes" id="UP000002363">
    <property type="component" value="Chromosome"/>
</dbReference>
<dbReference type="EnsemblBacteria" id="ADF61623">
    <property type="protein sequence ID" value="ADF61623"/>
    <property type="gene ID" value="ECL_02071"/>
</dbReference>
<keyword evidence="2" id="KW-1185">Reference proteome</keyword>
<dbReference type="HOGENOM" id="CLU_3250893_0_0_6"/>
<name>A0A0H3CM35_ENTCC</name>
<organism evidence="1 2">
    <name type="scientific">Enterobacter cloacae subsp. cloacae (strain ATCC 13047 / DSM 30054 / NBRC 13535 / NCTC 10005 / WDCM 00083 / NCDC 279-56)</name>
    <dbReference type="NCBI Taxonomy" id="716541"/>
    <lineage>
        <taxon>Bacteria</taxon>
        <taxon>Pseudomonadati</taxon>
        <taxon>Pseudomonadota</taxon>
        <taxon>Gammaproteobacteria</taxon>
        <taxon>Enterobacterales</taxon>
        <taxon>Enterobacteriaceae</taxon>
        <taxon>Enterobacter</taxon>
        <taxon>Enterobacter cloacae complex</taxon>
    </lineage>
</organism>
<accession>A0A0H3CM35</accession>
<dbReference type="EMBL" id="CP001918">
    <property type="protein sequence ID" value="ADF61623.1"/>
    <property type="molecule type" value="Genomic_DNA"/>
</dbReference>
<proteinExistence type="predicted"/>
<dbReference type="KEGG" id="enc:ECL_02071"/>
<evidence type="ECO:0000313" key="2">
    <source>
        <dbReference type="Proteomes" id="UP000002363"/>
    </source>
</evidence>
<sequence>MPEALQKIHDLFPEKDRNFSVLIFDNSVDIFPICDVILKTHL</sequence>
<dbReference type="AlphaFoldDB" id="A0A0H3CM35"/>
<evidence type="ECO:0000313" key="1">
    <source>
        <dbReference type="EMBL" id="ADF61623.1"/>
    </source>
</evidence>